<evidence type="ECO:0000256" key="1">
    <source>
        <dbReference type="ARBA" id="ARBA00004514"/>
    </source>
</evidence>
<dbReference type="InterPro" id="IPR032979">
    <property type="entry name" value="ENGase"/>
</dbReference>
<dbReference type="Gene3D" id="3.40.50.10190">
    <property type="entry name" value="BRCT domain"/>
    <property type="match status" value="1"/>
</dbReference>
<keyword evidence="4" id="KW-0963">Cytoplasm</keyword>
<evidence type="ECO:0000256" key="8">
    <source>
        <dbReference type="ARBA" id="ARBA00060018"/>
    </source>
</evidence>
<dbReference type="InterPro" id="IPR057882">
    <property type="entry name" value="ENGase_C"/>
</dbReference>
<dbReference type="InterPro" id="IPR036420">
    <property type="entry name" value="BRCT_dom_sf"/>
</dbReference>
<keyword evidence="5" id="KW-0378">Hydrolase</keyword>
<dbReference type="SMART" id="SM00292">
    <property type="entry name" value="BRCT"/>
    <property type="match status" value="1"/>
</dbReference>
<dbReference type="PANTHER" id="PTHR13246">
    <property type="entry name" value="ENDO BETA N-ACETYLGLUCOSAMINIDASE"/>
    <property type="match status" value="1"/>
</dbReference>
<sequence>MVADQIPNSVQTLILLAWNLANSSLFCILPMAELINFTHSPISDFHEMQSSVTADSLAYSSSIDDFIAYLDDALAATSPDENQDELESVRIKRRKFESDEETEESTSEVCTHPGSFGDMCIRCGQKLDGESGVTFAYIHKGLRLHHEEISRLRNTDANKKLYLMLDLDHTLLNSTHLAHLNTQELHLISQPDSLGGSLFKLDKMHMMTKLRPFVRTFLREASEMFDMYIYTMGDRPYALEMAKLLDPQGKYFNAKVISQDDGTQKHQKGLDIVLGQESAVVILDDTEQAWVKHKDNLILMERYHFFGSSCRQFGLNCKSLAELKSDEDEAEGALNKILKVLKQVHYKFFDELKEDIAERDVRQILKSVRREVLGGCVIVFSRICHGALPSLRKMAEQLGATCLMELDSSVTHVVATDAGTEKARWAVKEKRFLVHPQWIVAANYFWEKQPEENFVLKKMQYSLIYNITLASNILVQIRINIHRYKFTMMSKDITSFDPKQASVPISYPLKTLKELESRSYLDSFHYPFNKASVPLIQTPTSSSNRGKILVCHDMAGGYLDDKYVQGGTNSDAYSLWHWYLIDSFVYFSHNLVTLPPVTWTNTAHRHAVKVLGTFLTEGEGGRDVCNELLSTKESAQIYAERLAELASQLGFDGWLLNMEVDLDSVQIPNLKEFVNHLTLTMHSSVPGSLVIWYDSVTDDGSLNYQNQLNKYNKPFFDICDGIFANYSWEENYPKLSADVAGDRKYDVYMGIDVFGRGTFGGGQWNTNFALDVIKKADVSAAIFAPGWVYETKQEPNFETAQNRWWGLVEKSWGLVRKYPVALPFYSNFDQGRGNHITVDGINISNATWCNLSSQGLQPQLMFDDSTVNSIQVLVDLTEKSYSGGANITFQGTLKAKSYFQKTIFQAELLLTKLPLRVTYSVKSDSNSLLGLVLNVTSTINENVSILSAPQEMVNHLSQKFDKIVPTTEQNGSSTEWIMHEFTIDMNGYTLTEIRAMCYRQDHELTLNSRRLDHDLVTDYSAILGHVTITPSEYKPSFPVSNSWLVNGEYIDLKSSPKGDSKLLSVKISWKLKEEKDYSVFSHYNVYMENESKVKEYIGVAHVNSFYVSELEVPSATSSFKFIIQVCNVDGTNQKLDESPYYQLEV</sequence>
<evidence type="ECO:0000256" key="7">
    <source>
        <dbReference type="ARBA" id="ARBA00034414"/>
    </source>
</evidence>
<dbReference type="GO" id="GO:0033925">
    <property type="term" value="F:mannosyl-glycoprotein endo-beta-N-acetylglucosaminidase activity"/>
    <property type="evidence" value="ECO:0007669"/>
    <property type="project" value="UniProtKB-EC"/>
</dbReference>
<dbReference type="SMART" id="SM00577">
    <property type="entry name" value="CPDc"/>
    <property type="match status" value="1"/>
</dbReference>
<evidence type="ECO:0000259" key="10">
    <source>
        <dbReference type="PROSITE" id="PS50969"/>
    </source>
</evidence>
<dbReference type="CDD" id="cd17729">
    <property type="entry name" value="BRCT_CTDP1"/>
    <property type="match status" value="1"/>
</dbReference>
<dbReference type="InterPro" id="IPR036412">
    <property type="entry name" value="HAD-like_sf"/>
</dbReference>
<evidence type="ECO:0000256" key="6">
    <source>
        <dbReference type="ARBA" id="ARBA00023295"/>
    </source>
</evidence>
<dbReference type="CDD" id="cd07521">
    <property type="entry name" value="HAD_FCP1-like"/>
    <property type="match status" value="1"/>
</dbReference>
<dbReference type="PANTHER" id="PTHR13246:SF1">
    <property type="entry name" value="CYTOSOLIC ENDO-BETA-N-ACETYLGLUCOSAMINIDASE"/>
    <property type="match status" value="1"/>
</dbReference>
<comment type="similarity">
    <text evidence="2">Belongs to the glycosyl hydrolase 85 family.</text>
</comment>
<dbReference type="AlphaFoldDB" id="A0A444YDK8"/>
<dbReference type="InterPro" id="IPR011947">
    <property type="entry name" value="FCP1_euk"/>
</dbReference>
<feature type="domain" description="BRCT" evidence="9">
    <location>
        <begin position="391"/>
        <end position="456"/>
    </location>
</feature>
<dbReference type="InterPro" id="IPR005201">
    <property type="entry name" value="TIM_ENGase"/>
</dbReference>
<dbReference type="Pfam" id="PF03644">
    <property type="entry name" value="Glyco_hydro_85"/>
    <property type="match status" value="1"/>
</dbReference>
<evidence type="ECO:0000259" key="9">
    <source>
        <dbReference type="PROSITE" id="PS50172"/>
    </source>
</evidence>
<proteinExistence type="inferred from homology"/>
<comment type="catalytic activity">
    <reaction evidence="7">
        <text>an N(4)-(oligosaccharide-(1-&gt;3)-[oligosaccharide-(1-&gt;6)]-beta-D-Man-(1-&gt;4)-beta-D-GlcNAc-(1-&gt;4)-alpha-D-GlcNAc)-L-asparaginyl-[protein] + H2O = an oligosaccharide-(1-&gt;3)-[oligosaccharide-(1-&gt;6)]-beta-D-Man-(1-&gt;4)-D-GlcNAc + N(4)-(N-acetyl-beta-D-glucosaminyl)-L-asparaginyl-[protein]</text>
        <dbReference type="Rhea" id="RHEA:73067"/>
        <dbReference type="Rhea" id="RHEA-COMP:12603"/>
        <dbReference type="Rhea" id="RHEA-COMP:18176"/>
        <dbReference type="ChEBI" id="CHEBI:15377"/>
        <dbReference type="ChEBI" id="CHEBI:132248"/>
        <dbReference type="ChEBI" id="CHEBI:192714"/>
        <dbReference type="ChEBI" id="CHEBI:192715"/>
        <dbReference type="EC" id="3.2.1.96"/>
    </reaction>
</comment>
<dbReference type="FunFam" id="3.20.20.80:FF:000043">
    <property type="entry name" value="cytosolic endo-beta-N-acetylglucosaminidase"/>
    <property type="match status" value="1"/>
</dbReference>
<evidence type="ECO:0000313" key="12">
    <source>
        <dbReference type="Proteomes" id="UP000289738"/>
    </source>
</evidence>
<dbReference type="GO" id="GO:0006491">
    <property type="term" value="P:N-glycan processing"/>
    <property type="evidence" value="ECO:0007669"/>
    <property type="project" value="UniProtKB-ARBA"/>
</dbReference>
<dbReference type="STRING" id="3818.A0A444YDK8"/>
<dbReference type="InterPro" id="IPR004274">
    <property type="entry name" value="FCP1_dom"/>
</dbReference>
<dbReference type="InterPro" id="IPR001357">
    <property type="entry name" value="BRCT_dom"/>
</dbReference>
<evidence type="ECO:0000256" key="2">
    <source>
        <dbReference type="ARBA" id="ARBA00007849"/>
    </source>
</evidence>
<dbReference type="FunFam" id="3.40.50.1000:FF:000125">
    <property type="entry name" value="RNA polymerase II C-terminal domain phosphatase-like 4"/>
    <property type="match status" value="1"/>
</dbReference>
<dbReference type="NCBIfam" id="TIGR02250">
    <property type="entry name" value="FCP1_euk"/>
    <property type="match status" value="1"/>
</dbReference>
<dbReference type="EC" id="3.2.1.96" evidence="3"/>
<dbReference type="Pfam" id="PF25529">
    <property type="entry name" value="Ig_ENGASE1_C"/>
    <property type="match status" value="1"/>
</dbReference>
<dbReference type="Pfam" id="PF03031">
    <property type="entry name" value="NIF"/>
    <property type="match status" value="1"/>
</dbReference>
<reference evidence="11 12" key="1">
    <citation type="submission" date="2019-01" db="EMBL/GenBank/DDBJ databases">
        <title>Sequencing of cultivated peanut Arachis hypogaea provides insights into genome evolution and oil improvement.</title>
        <authorList>
            <person name="Chen X."/>
        </authorList>
    </citation>
    <scope>NUCLEOTIDE SEQUENCE [LARGE SCALE GENOMIC DNA]</scope>
    <source>
        <strain evidence="12">cv. Fuhuasheng</strain>
        <tissue evidence="11">Leaves</tissue>
    </source>
</reference>
<keyword evidence="6" id="KW-0326">Glycosidase</keyword>
<dbReference type="GO" id="GO:0005829">
    <property type="term" value="C:cytosol"/>
    <property type="evidence" value="ECO:0007669"/>
    <property type="project" value="UniProtKB-SubCell"/>
</dbReference>
<dbReference type="SUPFAM" id="SSF52113">
    <property type="entry name" value="BRCT domain"/>
    <property type="match status" value="1"/>
</dbReference>
<dbReference type="Pfam" id="PF00533">
    <property type="entry name" value="BRCT"/>
    <property type="match status" value="1"/>
</dbReference>
<organism evidence="11 12">
    <name type="scientific">Arachis hypogaea</name>
    <name type="common">Peanut</name>
    <dbReference type="NCBI Taxonomy" id="3818"/>
    <lineage>
        <taxon>Eukaryota</taxon>
        <taxon>Viridiplantae</taxon>
        <taxon>Streptophyta</taxon>
        <taxon>Embryophyta</taxon>
        <taxon>Tracheophyta</taxon>
        <taxon>Spermatophyta</taxon>
        <taxon>Magnoliopsida</taxon>
        <taxon>eudicotyledons</taxon>
        <taxon>Gunneridae</taxon>
        <taxon>Pentapetalae</taxon>
        <taxon>rosids</taxon>
        <taxon>fabids</taxon>
        <taxon>Fabales</taxon>
        <taxon>Fabaceae</taxon>
        <taxon>Papilionoideae</taxon>
        <taxon>50 kb inversion clade</taxon>
        <taxon>dalbergioids sensu lato</taxon>
        <taxon>Dalbergieae</taxon>
        <taxon>Pterocarpus clade</taxon>
        <taxon>Arachis</taxon>
    </lineage>
</organism>
<dbReference type="Gene3D" id="2.60.120.260">
    <property type="entry name" value="Galactose-binding domain-like"/>
    <property type="match status" value="1"/>
</dbReference>
<comment type="subcellular location">
    <subcellularLocation>
        <location evidence="1">Cytoplasm</location>
        <location evidence="1">Cytosol</location>
    </subcellularLocation>
</comment>
<dbReference type="CDD" id="cd06547">
    <property type="entry name" value="GH85_ENGase"/>
    <property type="match status" value="1"/>
</dbReference>
<dbReference type="Proteomes" id="UP000289738">
    <property type="component" value="Chromosome B07"/>
</dbReference>
<evidence type="ECO:0000256" key="5">
    <source>
        <dbReference type="ARBA" id="ARBA00022801"/>
    </source>
</evidence>
<dbReference type="Gene3D" id="3.40.50.1000">
    <property type="entry name" value="HAD superfamily/HAD-like"/>
    <property type="match status" value="1"/>
</dbReference>
<dbReference type="GO" id="GO:0005634">
    <property type="term" value="C:nucleus"/>
    <property type="evidence" value="ECO:0007669"/>
    <property type="project" value="InterPro"/>
</dbReference>
<evidence type="ECO:0000313" key="11">
    <source>
        <dbReference type="EMBL" id="RYR00013.1"/>
    </source>
</evidence>
<dbReference type="InterPro" id="IPR023214">
    <property type="entry name" value="HAD_sf"/>
</dbReference>
<dbReference type="PROSITE" id="PS50172">
    <property type="entry name" value="BRCT"/>
    <property type="match status" value="1"/>
</dbReference>
<dbReference type="PROSITE" id="PS50969">
    <property type="entry name" value="FCP1"/>
    <property type="match status" value="1"/>
</dbReference>
<gene>
    <name evidence="11" type="ORF">Ahy_B07g088062</name>
</gene>
<evidence type="ECO:0000256" key="4">
    <source>
        <dbReference type="ARBA" id="ARBA00022490"/>
    </source>
</evidence>
<accession>A0A444YDK8</accession>
<name>A0A444YDK8_ARAHY</name>
<dbReference type="GO" id="GO:0004721">
    <property type="term" value="F:phosphoprotein phosphatase activity"/>
    <property type="evidence" value="ECO:0007669"/>
    <property type="project" value="InterPro"/>
</dbReference>
<evidence type="ECO:0000256" key="3">
    <source>
        <dbReference type="ARBA" id="ARBA00012566"/>
    </source>
</evidence>
<feature type="domain" description="FCP1 homology" evidence="10">
    <location>
        <begin position="156"/>
        <end position="323"/>
    </location>
</feature>
<comment type="caution">
    <text evidence="11">The sequence shown here is derived from an EMBL/GenBank/DDBJ whole genome shotgun (WGS) entry which is preliminary data.</text>
</comment>
<dbReference type="SUPFAM" id="SSF56784">
    <property type="entry name" value="HAD-like"/>
    <property type="match status" value="1"/>
</dbReference>
<dbReference type="EMBL" id="SDMP01000017">
    <property type="protein sequence ID" value="RYR00013.1"/>
    <property type="molecule type" value="Genomic_DNA"/>
</dbReference>
<comment type="function">
    <text evidence="8">Endoglycosidase that releases N-glycans from glycoproteins by cleaving the beta-1,4-glycosidic bond in the N,N'-diacetylchitobiose core. Involved in the production of high-mannose type N-glycans during plant development and fruit maturation.</text>
</comment>
<keyword evidence="12" id="KW-1185">Reference proteome</keyword>
<protein>
    <recommendedName>
        <fullName evidence="3">mannosyl-glycoprotein endo-beta-N-acetylglucosaminidase</fullName>
        <ecNumber evidence="3">3.2.1.96</ecNumber>
    </recommendedName>
</protein>
<dbReference type="Gene3D" id="3.20.20.80">
    <property type="entry name" value="Glycosidases"/>
    <property type="match status" value="1"/>
</dbReference>